<keyword evidence="3" id="KW-1185">Reference proteome</keyword>
<name>A0A2T0Z1F5_9ACTN</name>
<dbReference type="Pfam" id="PF01738">
    <property type="entry name" value="DLH"/>
    <property type="match status" value="1"/>
</dbReference>
<organism evidence="2 3">
    <name type="scientific">Antricoccus suffuscus</name>
    <dbReference type="NCBI Taxonomy" id="1629062"/>
    <lineage>
        <taxon>Bacteria</taxon>
        <taxon>Bacillati</taxon>
        <taxon>Actinomycetota</taxon>
        <taxon>Actinomycetes</taxon>
        <taxon>Geodermatophilales</taxon>
        <taxon>Antricoccaceae</taxon>
        <taxon>Antricoccus</taxon>
    </lineage>
</organism>
<dbReference type="EMBL" id="PVUE01000031">
    <property type="protein sequence ID" value="PRZ30181.1"/>
    <property type="molecule type" value="Genomic_DNA"/>
</dbReference>
<feature type="domain" description="Dienelactone hydrolase" evidence="1">
    <location>
        <begin position="4"/>
        <end position="190"/>
    </location>
</feature>
<dbReference type="OrthoDB" id="2834584at2"/>
<dbReference type="Gene3D" id="3.40.50.1820">
    <property type="entry name" value="alpha/beta hydrolase"/>
    <property type="match status" value="1"/>
</dbReference>
<evidence type="ECO:0000313" key="2">
    <source>
        <dbReference type="EMBL" id="PRZ30181.1"/>
    </source>
</evidence>
<accession>A0A2T0Z1F5</accession>
<dbReference type="SUPFAM" id="SSF53474">
    <property type="entry name" value="alpha/beta-Hydrolases"/>
    <property type="match status" value="1"/>
</dbReference>
<dbReference type="AlphaFoldDB" id="A0A2T0Z1F5"/>
<keyword evidence="2" id="KW-0378">Hydrolase</keyword>
<dbReference type="Proteomes" id="UP000237752">
    <property type="component" value="Unassembled WGS sequence"/>
</dbReference>
<evidence type="ECO:0000259" key="1">
    <source>
        <dbReference type="Pfam" id="PF01738"/>
    </source>
</evidence>
<proteinExistence type="predicted"/>
<evidence type="ECO:0000313" key="3">
    <source>
        <dbReference type="Proteomes" id="UP000237752"/>
    </source>
</evidence>
<comment type="caution">
    <text evidence="2">The sequence shown here is derived from an EMBL/GenBank/DDBJ whole genome shotgun (WGS) entry which is preliminary data.</text>
</comment>
<protein>
    <submittedName>
        <fullName evidence="2">Dienelactone hydrolase</fullName>
    </submittedName>
</protein>
<dbReference type="InterPro" id="IPR029058">
    <property type="entry name" value="AB_hydrolase_fold"/>
</dbReference>
<reference evidence="2 3" key="1">
    <citation type="submission" date="2018-03" db="EMBL/GenBank/DDBJ databases">
        <title>Genomic Encyclopedia of Archaeal and Bacterial Type Strains, Phase II (KMG-II): from individual species to whole genera.</title>
        <authorList>
            <person name="Goeker M."/>
        </authorList>
    </citation>
    <scope>NUCLEOTIDE SEQUENCE [LARGE SCALE GENOMIC DNA]</scope>
    <source>
        <strain evidence="2 3">DSM 100065</strain>
    </source>
</reference>
<gene>
    <name evidence="2" type="ORF">CLV47_13115</name>
</gene>
<dbReference type="PANTHER" id="PTHR46623">
    <property type="entry name" value="CARBOXYMETHYLENEBUTENOLIDASE-RELATED"/>
    <property type="match status" value="1"/>
</dbReference>
<dbReference type="GO" id="GO:0016787">
    <property type="term" value="F:hydrolase activity"/>
    <property type="evidence" value="ECO:0007669"/>
    <property type="project" value="UniProtKB-KW"/>
</dbReference>
<dbReference type="RefSeq" id="WP_106351118.1">
    <property type="nucleotide sequence ID" value="NZ_PVUE01000031.1"/>
</dbReference>
<dbReference type="InterPro" id="IPR051049">
    <property type="entry name" value="Dienelactone_hydrolase-like"/>
</dbReference>
<dbReference type="InterPro" id="IPR002925">
    <property type="entry name" value="Dienelactn_hydro"/>
</dbReference>
<sequence>MAEVLLFHHVQGLTSGVRAFADQLRSAGHTVHTPDLYDGRLFDDLDAGMAHVRQIGFETVIDRGVQEAQTLPEQIVYAGFSLGVLPAQKLAQTRSGALGALLFEACVPASEFGGPWPAGVPVQIHGMDADESFAGEGDIDAARALVADAEDAELFLYAGDRHLFTDRSLPSYDDQAARLVIERTLRFLARI</sequence>
<dbReference type="PANTHER" id="PTHR46623:SF6">
    <property type="entry name" value="ALPHA_BETA-HYDROLASES SUPERFAMILY PROTEIN"/>
    <property type="match status" value="1"/>
</dbReference>